<dbReference type="PROSITE" id="PS01009">
    <property type="entry name" value="CRISP_1"/>
    <property type="match status" value="2"/>
</dbReference>
<dbReference type="InterPro" id="IPR014044">
    <property type="entry name" value="CAP_dom"/>
</dbReference>
<dbReference type="PRINTS" id="PR00837">
    <property type="entry name" value="V5TPXLIKE"/>
</dbReference>
<name>A0A7J6ADW1_AMEME</name>
<dbReference type="AlphaFoldDB" id="A0A7J6ADW1"/>
<dbReference type="SMART" id="SM00198">
    <property type="entry name" value="SCP"/>
    <property type="match status" value="1"/>
</dbReference>
<dbReference type="EMBL" id="JAAGNN010000013">
    <property type="protein sequence ID" value="KAF4081052.1"/>
    <property type="molecule type" value="Genomic_DNA"/>
</dbReference>
<dbReference type="PANTHER" id="PTHR10334">
    <property type="entry name" value="CYSTEINE-RICH SECRETORY PROTEIN-RELATED"/>
    <property type="match status" value="1"/>
</dbReference>
<dbReference type="SUPFAM" id="SSF55797">
    <property type="entry name" value="PR-1-like"/>
    <property type="match status" value="2"/>
</dbReference>
<protein>
    <recommendedName>
        <fullName evidence="2">SCP domain-containing protein</fullName>
    </recommendedName>
</protein>
<dbReference type="CDD" id="cd05382">
    <property type="entry name" value="CAP_GAPR1-like"/>
    <property type="match status" value="1"/>
</dbReference>
<comment type="caution">
    <text evidence="3">The sequence shown here is derived from an EMBL/GenBank/DDBJ whole genome shotgun (WGS) entry which is preliminary data.</text>
</comment>
<sequence length="241" mass="26842">MSCTRLHPFVKKEQTAPRRQGEKTPITSFTAMADESFKTNFLDKHNEYRKKHGTPALTISQDLCSSAQAWADHLLSIKTLKHSETDNGENIYYFQSSAPKTLVGDEPVDNWYSEIKDYDFSKPGDQPKTGHFTQVVWKASKSLGVGVATDGTTFIVVGQYEPAGNITNEGYYKDNVLPEGDEPVDNWYSEIKDYDFSKPGDQPKTGHFTQVVWKASKSLGVGVATDGTTFIVVGRTNLLET</sequence>
<keyword evidence="4" id="KW-1185">Reference proteome</keyword>
<feature type="domain" description="SCP" evidence="2">
    <location>
        <begin position="36"/>
        <end position="168"/>
    </location>
</feature>
<proteinExistence type="predicted"/>
<reference evidence="3 4" key="1">
    <citation type="submission" date="2020-02" db="EMBL/GenBank/DDBJ databases">
        <title>A chromosome-scale genome assembly of the black bullhead catfish (Ameiurus melas).</title>
        <authorList>
            <person name="Wen M."/>
            <person name="Zham M."/>
            <person name="Cabau C."/>
            <person name="Klopp C."/>
            <person name="Donnadieu C."/>
            <person name="Roques C."/>
            <person name="Bouchez O."/>
            <person name="Lampietro C."/>
            <person name="Jouanno E."/>
            <person name="Herpin A."/>
            <person name="Louis A."/>
            <person name="Berthelot C."/>
            <person name="Parey E."/>
            <person name="Roest-Crollius H."/>
            <person name="Braasch I."/>
            <person name="Postlethwait J."/>
            <person name="Robinson-Rechavi M."/>
            <person name="Echchiki A."/>
            <person name="Begum T."/>
            <person name="Montfort J."/>
            <person name="Schartl M."/>
            <person name="Bobe J."/>
            <person name="Guiguen Y."/>
        </authorList>
    </citation>
    <scope>NUCLEOTIDE SEQUENCE [LARGE SCALE GENOMIC DNA]</scope>
    <source>
        <strain evidence="3">M_S1</strain>
        <tissue evidence="3">Blood</tissue>
    </source>
</reference>
<accession>A0A7J6ADW1</accession>
<dbReference type="GO" id="GO:0005576">
    <property type="term" value="C:extracellular region"/>
    <property type="evidence" value="ECO:0007669"/>
    <property type="project" value="InterPro"/>
</dbReference>
<dbReference type="InterPro" id="IPR035940">
    <property type="entry name" value="CAP_sf"/>
</dbReference>
<evidence type="ECO:0000259" key="2">
    <source>
        <dbReference type="SMART" id="SM00198"/>
    </source>
</evidence>
<dbReference type="InterPro" id="IPR001283">
    <property type="entry name" value="CRISP-related"/>
</dbReference>
<dbReference type="Proteomes" id="UP000593565">
    <property type="component" value="Unassembled WGS sequence"/>
</dbReference>
<feature type="compositionally biased region" description="Basic and acidic residues" evidence="1">
    <location>
        <begin position="10"/>
        <end position="22"/>
    </location>
</feature>
<dbReference type="InterPro" id="IPR034113">
    <property type="entry name" value="SCP_GAPR1-like"/>
</dbReference>
<evidence type="ECO:0000313" key="4">
    <source>
        <dbReference type="Proteomes" id="UP000593565"/>
    </source>
</evidence>
<organism evidence="3 4">
    <name type="scientific">Ameiurus melas</name>
    <name type="common">Black bullhead</name>
    <name type="synonym">Silurus melas</name>
    <dbReference type="NCBI Taxonomy" id="219545"/>
    <lineage>
        <taxon>Eukaryota</taxon>
        <taxon>Metazoa</taxon>
        <taxon>Chordata</taxon>
        <taxon>Craniata</taxon>
        <taxon>Vertebrata</taxon>
        <taxon>Euteleostomi</taxon>
        <taxon>Actinopterygii</taxon>
        <taxon>Neopterygii</taxon>
        <taxon>Teleostei</taxon>
        <taxon>Ostariophysi</taxon>
        <taxon>Siluriformes</taxon>
        <taxon>Ictaluridae</taxon>
        <taxon>Ameiurus</taxon>
    </lineage>
</organism>
<feature type="region of interest" description="Disordered" evidence="1">
    <location>
        <begin position="1"/>
        <end position="27"/>
    </location>
</feature>
<evidence type="ECO:0000313" key="3">
    <source>
        <dbReference type="EMBL" id="KAF4081052.1"/>
    </source>
</evidence>
<dbReference type="InterPro" id="IPR018244">
    <property type="entry name" value="Allrgn_V5/Tpx1_CS"/>
</dbReference>
<evidence type="ECO:0000256" key="1">
    <source>
        <dbReference type="SAM" id="MobiDB-lite"/>
    </source>
</evidence>
<dbReference type="Gene3D" id="3.40.33.10">
    <property type="entry name" value="CAP"/>
    <property type="match status" value="2"/>
</dbReference>
<dbReference type="Pfam" id="PF00188">
    <property type="entry name" value="CAP"/>
    <property type="match status" value="2"/>
</dbReference>
<dbReference type="FunFam" id="3.40.33.10:FF:000002">
    <property type="entry name" value="Golgi-associated plant pathogenesis-related protein 1"/>
    <property type="match status" value="1"/>
</dbReference>
<gene>
    <name evidence="3" type="ORF">AMELA_G00157010</name>
</gene>